<feature type="signal peptide" evidence="2">
    <location>
        <begin position="1"/>
        <end position="21"/>
    </location>
</feature>
<reference evidence="4 5" key="1">
    <citation type="journal article" date="2019" name="Nat. Microbiol.">
        <title>Mediterranean grassland soil C-N compound turnover is dependent on rainfall and depth, and is mediated by genomically divergent microorganisms.</title>
        <authorList>
            <person name="Diamond S."/>
            <person name="Andeer P.F."/>
            <person name="Li Z."/>
            <person name="Crits-Christoph A."/>
            <person name="Burstein D."/>
            <person name="Anantharaman K."/>
            <person name="Lane K.R."/>
            <person name="Thomas B.C."/>
            <person name="Pan C."/>
            <person name="Northen T.R."/>
            <person name="Banfield J.F."/>
        </authorList>
    </citation>
    <scope>NUCLEOTIDE SEQUENCE [LARGE SCALE GENOMIC DNA]</scope>
    <source>
        <strain evidence="4">WS_6</strain>
    </source>
</reference>
<evidence type="ECO:0000313" key="4">
    <source>
        <dbReference type="EMBL" id="TMQ56975.1"/>
    </source>
</evidence>
<dbReference type="Pfam" id="PF13145">
    <property type="entry name" value="Rotamase_2"/>
    <property type="match status" value="1"/>
</dbReference>
<dbReference type="Pfam" id="PF00639">
    <property type="entry name" value="Rotamase"/>
    <property type="match status" value="1"/>
</dbReference>
<feature type="domain" description="PpiC" evidence="3">
    <location>
        <begin position="140"/>
        <end position="227"/>
    </location>
</feature>
<dbReference type="InterPro" id="IPR046357">
    <property type="entry name" value="PPIase_dom_sf"/>
</dbReference>
<organism evidence="4 5">
    <name type="scientific">Eiseniibacteriota bacterium</name>
    <dbReference type="NCBI Taxonomy" id="2212470"/>
    <lineage>
        <taxon>Bacteria</taxon>
        <taxon>Candidatus Eiseniibacteriota</taxon>
    </lineage>
</organism>
<dbReference type="PANTHER" id="PTHR47245">
    <property type="entry name" value="PEPTIDYLPROLYL ISOMERASE"/>
    <property type="match status" value="1"/>
</dbReference>
<protein>
    <recommendedName>
        <fullName evidence="3">PpiC domain-containing protein</fullName>
    </recommendedName>
</protein>
<evidence type="ECO:0000313" key="5">
    <source>
        <dbReference type="Proteomes" id="UP000316852"/>
    </source>
</evidence>
<dbReference type="Proteomes" id="UP000316852">
    <property type="component" value="Unassembled WGS sequence"/>
</dbReference>
<dbReference type="GO" id="GO:0003755">
    <property type="term" value="F:peptidyl-prolyl cis-trans isomerase activity"/>
    <property type="evidence" value="ECO:0007669"/>
    <property type="project" value="UniProtKB-KW"/>
</dbReference>
<evidence type="ECO:0000259" key="3">
    <source>
        <dbReference type="PROSITE" id="PS50198"/>
    </source>
</evidence>
<dbReference type="Gene3D" id="3.10.50.40">
    <property type="match status" value="1"/>
</dbReference>
<accession>A0A538T032</accession>
<dbReference type="PROSITE" id="PS50198">
    <property type="entry name" value="PPIC_PPIASE_2"/>
    <property type="match status" value="1"/>
</dbReference>
<keyword evidence="2" id="KW-0732">Signal</keyword>
<comment type="caution">
    <text evidence="4">The sequence shown here is derived from an EMBL/GenBank/DDBJ whole genome shotgun (WGS) entry which is preliminary data.</text>
</comment>
<dbReference type="PANTHER" id="PTHR47245:SF2">
    <property type="entry name" value="PEPTIDYL-PROLYL CIS-TRANS ISOMERASE HP_0175-RELATED"/>
    <property type="match status" value="1"/>
</dbReference>
<dbReference type="InterPro" id="IPR000297">
    <property type="entry name" value="PPIase_PpiC"/>
</dbReference>
<evidence type="ECO:0000256" key="1">
    <source>
        <dbReference type="PROSITE-ProRule" id="PRU00278"/>
    </source>
</evidence>
<dbReference type="SUPFAM" id="SSF54534">
    <property type="entry name" value="FKBP-like"/>
    <property type="match status" value="1"/>
</dbReference>
<keyword evidence="1" id="KW-0697">Rotamase</keyword>
<gene>
    <name evidence="4" type="ORF">E6K76_11710</name>
</gene>
<feature type="chain" id="PRO_5021912204" description="PpiC domain-containing protein" evidence="2">
    <location>
        <begin position="22"/>
        <end position="573"/>
    </location>
</feature>
<name>A0A538T032_UNCEI</name>
<dbReference type="InterPro" id="IPR050245">
    <property type="entry name" value="PrsA_foldase"/>
</dbReference>
<keyword evidence="1" id="KW-0413">Isomerase</keyword>
<proteinExistence type="predicted"/>
<dbReference type="AlphaFoldDB" id="A0A538T032"/>
<sequence length="573" mass="62524">MRKLRPILAVLLALAAPAFHDARGAQPPSLQGPIATIGDRRVEGADIQRAALVMADDPLRARKPALWRKKLLDLCVDRELLALEAERAGFLKDSAVMHEIERQRANALYAVIRDRILIPELEPTAAQLDTARAGGLFRLVKVSYILSVTDPKTTHQVSIALRTGANFDSMASLYSIHSSSTRGGDVGWMWTRELNPASRNALKTAKPGDLLGPYPNDPAHEFYKIEAFKDPDDAEIRERLLLDRVRGLESRYHSQLLMRYKLELNPTAVSPVIFAAATERADSILASLGPDGTRPGQGVRPGLGILARLEGDSITYLDIAFPDILPRDEDGKAHIEDTQRLTLVCATAVLPRLIARDAHERGIDRDPAVARVLRLIGEEVSTRAMVTKAVPAPSDPGAIRAYFESHAARYRRPPARRALVAMFGSEDSARMSLRAWNGIGFGDSALIAHGLRAQERATTATLLPRFYAEVPLFETDKDPLSLAVRSLNEGQMSPVVQTPHGYALALVLGREAARPMTFSEAAADAAVDAREDREGAWVASQLDGLRAATPARTVPARLDAVRLGSLNPGGKRR</sequence>
<evidence type="ECO:0000256" key="2">
    <source>
        <dbReference type="SAM" id="SignalP"/>
    </source>
</evidence>
<dbReference type="EMBL" id="VBOW01000071">
    <property type="protein sequence ID" value="TMQ56975.1"/>
    <property type="molecule type" value="Genomic_DNA"/>
</dbReference>